<feature type="compositionally biased region" description="Polar residues" evidence="1">
    <location>
        <begin position="113"/>
        <end position="132"/>
    </location>
</feature>
<reference evidence="2" key="1">
    <citation type="journal article" date="2015" name="Nature">
        <title>Complex archaea that bridge the gap between prokaryotes and eukaryotes.</title>
        <authorList>
            <person name="Spang A."/>
            <person name="Saw J.H."/>
            <person name="Jorgensen S.L."/>
            <person name="Zaremba-Niedzwiedzka K."/>
            <person name="Martijn J."/>
            <person name="Lind A.E."/>
            <person name="van Eijk R."/>
            <person name="Schleper C."/>
            <person name="Guy L."/>
            <person name="Ettema T.J."/>
        </authorList>
    </citation>
    <scope>NUCLEOTIDE SEQUENCE</scope>
</reference>
<feature type="region of interest" description="Disordered" evidence="1">
    <location>
        <begin position="107"/>
        <end position="132"/>
    </location>
</feature>
<accession>A0A0F9LS97</accession>
<proteinExistence type="predicted"/>
<dbReference type="EMBL" id="LAZR01010381">
    <property type="protein sequence ID" value="KKM67250.1"/>
    <property type="molecule type" value="Genomic_DNA"/>
</dbReference>
<evidence type="ECO:0000256" key="1">
    <source>
        <dbReference type="SAM" id="MobiDB-lite"/>
    </source>
</evidence>
<dbReference type="AlphaFoldDB" id="A0A0F9LS97"/>
<evidence type="ECO:0000313" key="2">
    <source>
        <dbReference type="EMBL" id="KKM67250.1"/>
    </source>
</evidence>
<protein>
    <submittedName>
        <fullName evidence="2">Uncharacterized protein</fullName>
    </submittedName>
</protein>
<sequence>MQLSDVLKLQEKQWTQKGNGVNAVINTVHKANQGNYGWQQPVNITDLAGTTMDISFQTEYPESLLTSNHVGKRAIWRLKWWKGRGGQNVSGYPEQQLAEDGQPEKWQLPSVLQPPQNTQQAPLPSTQATNAPQNVQMRMPDTYAYPVTPETSRRMARAVVITAMLRSGQKPLLSYAEELVEFIVSGIDVSKVPDPDAEITVCPHCKKPHNECSCTVPF</sequence>
<name>A0A0F9LS97_9ZZZZ</name>
<comment type="caution">
    <text evidence="2">The sequence shown here is derived from an EMBL/GenBank/DDBJ whole genome shotgun (WGS) entry which is preliminary data.</text>
</comment>
<organism evidence="2">
    <name type="scientific">marine sediment metagenome</name>
    <dbReference type="NCBI Taxonomy" id="412755"/>
    <lineage>
        <taxon>unclassified sequences</taxon>
        <taxon>metagenomes</taxon>
        <taxon>ecological metagenomes</taxon>
    </lineage>
</organism>
<gene>
    <name evidence="2" type="ORF">LCGC14_1472980</name>
</gene>